<organism evidence="1 2">
    <name type="scientific">Heliocybe sulcata</name>
    <dbReference type="NCBI Taxonomy" id="5364"/>
    <lineage>
        <taxon>Eukaryota</taxon>
        <taxon>Fungi</taxon>
        <taxon>Dikarya</taxon>
        <taxon>Basidiomycota</taxon>
        <taxon>Agaricomycotina</taxon>
        <taxon>Agaricomycetes</taxon>
        <taxon>Gloeophyllales</taxon>
        <taxon>Gloeophyllaceae</taxon>
        <taxon>Heliocybe</taxon>
    </lineage>
</organism>
<dbReference type="Proteomes" id="UP000305948">
    <property type="component" value="Unassembled WGS sequence"/>
</dbReference>
<sequence>MMARYAYRVRAVLPSGNRLFSSTLLAGPRFPIGRAVPGAQFLRTRSRYIVLRLLRLTLESQAPCFRRRDPPPPRMPKYERVRPFDLDLYFYCGDKQDTHAVEMVSTCWILTRYTYRECTSSTAHRPQFTDSAPLPPIAALPDGGLLQRPPGCLQTSQ</sequence>
<reference evidence="1 2" key="1">
    <citation type="journal article" date="2019" name="Nat. Ecol. Evol.">
        <title>Megaphylogeny resolves global patterns of mushroom evolution.</title>
        <authorList>
            <person name="Varga T."/>
            <person name="Krizsan K."/>
            <person name="Foldi C."/>
            <person name="Dima B."/>
            <person name="Sanchez-Garcia M."/>
            <person name="Sanchez-Ramirez S."/>
            <person name="Szollosi G.J."/>
            <person name="Szarkandi J.G."/>
            <person name="Papp V."/>
            <person name="Albert L."/>
            <person name="Andreopoulos W."/>
            <person name="Angelini C."/>
            <person name="Antonin V."/>
            <person name="Barry K.W."/>
            <person name="Bougher N.L."/>
            <person name="Buchanan P."/>
            <person name="Buyck B."/>
            <person name="Bense V."/>
            <person name="Catcheside P."/>
            <person name="Chovatia M."/>
            <person name="Cooper J."/>
            <person name="Damon W."/>
            <person name="Desjardin D."/>
            <person name="Finy P."/>
            <person name="Geml J."/>
            <person name="Haridas S."/>
            <person name="Hughes K."/>
            <person name="Justo A."/>
            <person name="Karasinski D."/>
            <person name="Kautmanova I."/>
            <person name="Kiss B."/>
            <person name="Kocsube S."/>
            <person name="Kotiranta H."/>
            <person name="LaButti K.M."/>
            <person name="Lechner B.E."/>
            <person name="Liimatainen K."/>
            <person name="Lipzen A."/>
            <person name="Lukacs Z."/>
            <person name="Mihaltcheva S."/>
            <person name="Morgado L.N."/>
            <person name="Niskanen T."/>
            <person name="Noordeloos M.E."/>
            <person name="Ohm R.A."/>
            <person name="Ortiz-Santana B."/>
            <person name="Ovrebo C."/>
            <person name="Racz N."/>
            <person name="Riley R."/>
            <person name="Savchenko A."/>
            <person name="Shiryaev A."/>
            <person name="Soop K."/>
            <person name="Spirin V."/>
            <person name="Szebenyi C."/>
            <person name="Tomsovsky M."/>
            <person name="Tulloss R.E."/>
            <person name="Uehling J."/>
            <person name="Grigoriev I.V."/>
            <person name="Vagvolgyi C."/>
            <person name="Papp T."/>
            <person name="Martin F.M."/>
            <person name="Miettinen O."/>
            <person name="Hibbett D.S."/>
            <person name="Nagy L.G."/>
        </authorList>
    </citation>
    <scope>NUCLEOTIDE SEQUENCE [LARGE SCALE GENOMIC DNA]</scope>
    <source>
        <strain evidence="1 2">OMC1185</strain>
    </source>
</reference>
<protein>
    <submittedName>
        <fullName evidence="1">Uncharacterized protein</fullName>
    </submittedName>
</protein>
<name>A0A5C3N9R0_9AGAM</name>
<dbReference type="AlphaFoldDB" id="A0A5C3N9R0"/>
<proteinExistence type="predicted"/>
<keyword evidence="2" id="KW-1185">Reference proteome</keyword>
<evidence type="ECO:0000313" key="2">
    <source>
        <dbReference type="Proteomes" id="UP000305948"/>
    </source>
</evidence>
<gene>
    <name evidence="1" type="ORF">OE88DRAFT_1656229</name>
</gene>
<dbReference type="EMBL" id="ML213508">
    <property type="protein sequence ID" value="TFK52708.1"/>
    <property type="molecule type" value="Genomic_DNA"/>
</dbReference>
<accession>A0A5C3N9R0</accession>
<evidence type="ECO:0000313" key="1">
    <source>
        <dbReference type="EMBL" id="TFK52708.1"/>
    </source>
</evidence>